<dbReference type="OrthoDB" id="415706at2759"/>
<evidence type="ECO:0000259" key="4">
    <source>
        <dbReference type="PROSITE" id="PS51718"/>
    </source>
</evidence>
<gene>
    <name evidence="5" type="ORF">T440DRAFT_458533</name>
</gene>
<dbReference type="InterPro" id="IPR022812">
    <property type="entry name" value="Dynamin"/>
</dbReference>
<name>A0A6A7AT29_9PLEO</name>
<protein>
    <submittedName>
        <fullName evidence="5">Dynamin</fullName>
    </submittedName>
</protein>
<dbReference type="GO" id="GO:0005525">
    <property type="term" value="F:GTP binding"/>
    <property type="evidence" value="ECO:0007669"/>
    <property type="project" value="InterPro"/>
</dbReference>
<dbReference type="GO" id="GO:0008017">
    <property type="term" value="F:microtubule binding"/>
    <property type="evidence" value="ECO:0007669"/>
    <property type="project" value="TreeGrafter"/>
</dbReference>
<dbReference type="GO" id="GO:0003924">
    <property type="term" value="F:GTPase activity"/>
    <property type="evidence" value="ECO:0007669"/>
    <property type="project" value="InterPro"/>
</dbReference>
<dbReference type="InterPro" id="IPR000375">
    <property type="entry name" value="Dynamin_stalk"/>
</dbReference>
<dbReference type="GO" id="GO:0005739">
    <property type="term" value="C:mitochondrion"/>
    <property type="evidence" value="ECO:0007669"/>
    <property type="project" value="TreeGrafter"/>
</dbReference>
<dbReference type="Pfam" id="PF01031">
    <property type="entry name" value="Dynamin_M"/>
    <property type="match status" value="1"/>
</dbReference>
<dbReference type="EMBL" id="MU006335">
    <property type="protein sequence ID" value="KAF2846470.1"/>
    <property type="molecule type" value="Genomic_DNA"/>
</dbReference>
<evidence type="ECO:0000259" key="3">
    <source>
        <dbReference type="PROSITE" id="PS51388"/>
    </source>
</evidence>
<dbReference type="Pfam" id="PF00350">
    <property type="entry name" value="Dynamin_N"/>
    <property type="match status" value="1"/>
</dbReference>
<dbReference type="CDD" id="cd08771">
    <property type="entry name" value="DLP_1"/>
    <property type="match status" value="1"/>
</dbReference>
<feature type="domain" description="Dynamin-type G" evidence="4">
    <location>
        <begin position="38"/>
        <end position="339"/>
    </location>
</feature>
<dbReference type="PANTHER" id="PTHR11566:SF21">
    <property type="entry name" value="DYNAMIN RELATED PROTEIN 1, ISOFORM A"/>
    <property type="match status" value="1"/>
</dbReference>
<dbReference type="InterPro" id="IPR045063">
    <property type="entry name" value="Dynamin_N"/>
</dbReference>
<dbReference type="InterPro" id="IPR030381">
    <property type="entry name" value="G_DYNAMIN_dom"/>
</dbReference>
<keyword evidence="1" id="KW-0547">Nucleotide-binding</keyword>
<dbReference type="AlphaFoldDB" id="A0A6A7AT29"/>
<dbReference type="SUPFAM" id="SSF52540">
    <property type="entry name" value="P-loop containing nucleoside triphosphate hydrolases"/>
    <property type="match status" value="1"/>
</dbReference>
<dbReference type="Proteomes" id="UP000799423">
    <property type="component" value="Unassembled WGS sequence"/>
</dbReference>
<evidence type="ECO:0000313" key="6">
    <source>
        <dbReference type="Proteomes" id="UP000799423"/>
    </source>
</evidence>
<reference evidence="5" key="1">
    <citation type="submission" date="2020-01" db="EMBL/GenBank/DDBJ databases">
        <authorList>
            <consortium name="DOE Joint Genome Institute"/>
            <person name="Haridas S."/>
            <person name="Albert R."/>
            <person name="Binder M."/>
            <person name="Bloem J."/>
            <person name="Labutti K."/>
            <person name="Salamov A."/>
            <person name="Andreopoulos B."/>
            <person name="Baker S.E."/>
            <person name="Barry K."/>
            <person name="Bills G."/>
            <person name="Bluhm B.H."/>
            <person name="Cannon C."/>
            <person name="Castanera R."/>
            <person name="Culley D.E."/>
            <person name="Daum C."/>
            <person name="Ezra D."/>
            <person name="Gonzalez J.B."/>
            <person name="Henrissat B."/>
            <person name="Kuo A."/>
            <person name="Liang C."/>
            <person name="Lipzen A."/>
            <person name="Lutzoni F."/>
            <person name="Magnuson J."/>
            <person name="Mondo S."/>
            <person name="Nolan M."/>
            <person name="Ohm R."/>
            <person name="Pangilinan J."/>
            <person name="Park H.-J."/>
            <person name="Ramirez L."/>
            <person name="Alfaro M."/>
            <person name="Sun H."/>
            <person name="Tritt A."/>
            <person name="Yoshinaga Y."/>
            <person name="Zwiers L.-H."/>
            <person name="Turgeon B.G."/>
            <person name="Goodwin S.B."/>
            <person name="Spatafora J.W."/>
            <person name="Crous P.W."/>
            <person name="Grigoriev I.V."/>
        </authorList>
    </citation>
    <scope>NUCLEOTIDE SEQUENCE</scope>
    <source>
        <strain evidence="5">IPT5</strain>
    </source>
</reference>
<dbReference type="PROSITE" id="PS51388">
    <property type="entry name" value="GED"/>
    <property type="match status" value="1"/>
</dbReference>
<keyword evidence="6" id="KW-1185">Reference proteome</keyword>
<dbReference type="InterPro" id="IPR020850">
    <property type="entry name" value="GED_dom"/>
</dbReference>
<dbReference type="Gene3D" id="3.40.50.300">
    <property type="entry name" value="P-loop containing nucleotide triphosphate hydrolases"/>
    <property type="match status" value="1"/>
</dbReference>
<dbReference type="InterPro" id="IPR027417">
    <property type="entry name" value="P-loop_NTPase"/>
</dbReference>
<evidence type="ECO:0000313" key="5">
    <source>
        <dbReference type="EMBL" id="KAF2846470.1"/>
    </source>
</evidence>
<dbReference type="GO" id="GO:0006897">
    <property type="term" value="P:endocytosis"/>
    <property type="evidence" value="ECO:0007669"/>
    <property type="project" value="TreeGrafter"/>
</dbReference>
<keyword evidence="2" id="KW-0342">GTP-binding</keyword>
<dbReference type="PRINTS" id="PR00195">
    <property type="entry name" value="DYNAMIN"/>
</dbReference>
<organism evidence="5 6">
    <name type="scientific">Plenodomus tracheiphilus IPT5</name>
    <dbReference type="NCBI Taxonomy" id="1408161"/>
    <lineage>
        <taxon>Eukaryota</taxon>
        <taxon>Fungi</taxon>
        <taxon>Dikarya</taxon>
        <taxon>Ascomycota</taxon>
        <taxon>Pezizomycotina</taxon>
        <taxon>Dothideomycetes</taxon>
        <taxon>Pleosporomycetidae</taxon>
        <taxon>Pleosporales</taxon>
        <taxon>Pleosporineae</taxon>
        <taxon>Leptosphaeriaceae</taxon>
        <taxon>Plenodomus</taxon>
    </lineage>
</organism>
<dbReference type="GO" id="GO:0048312">
    <property type="term" value="P:intracellular distribution of mitochondria"/>
    <property type="evidence" value="ECO:0007669"/>
    <property type="project" value="TreeGrafter"/>
</dbReference>
<dbReference type="Gene3D" id="1.20.120.1240">
    <property type="entry name" value="Dynamin, middle domain"/>
    <property type="match status" value="1"/>
</dbReference>
<feature type="domain" description="GED" evidence="3">
    <location>
        <begin position="604"/>
        <end position="694"/>
    </location>
</feature>
<proteinExistence type="predicted"/>
<dbReference type="GO" id="GO:0005874">
    <property type="term" value="C:microtubule"/>
    <property type="evidence" value="ECO:0007669"/>
    <property type="project" value="TreeGrafter"/>
</dbReference>
<accession>A0A6A7AT29</accession>
<dbReference type="SMART" id="SM00053">
    <property type="entry name" value="DYNc"/>
    <property type="match status" value="1"/>
</dbReference>
<dbReference type="GO" id="GO:0016020">
    <property type="term" value="C:membrane"/>
    <property type="evidence" value="ECO:0007669"/>
    <property type="project" value="TreeGrafter"/>
</dbReference>
<sequence>MTKRKVLGLTGIADLDNEKRVRILGIIDKIRELGVSENVSLPQLVVVGDQSSGKSSLLEGLTGLSFPIASDLCTRFATQIVLRRAPAEDAEVRVTIIPGPSAQADEGIKDRLIRFERKLSTEDFDSEEFQKIFDEAAECMGIPGPSTKDLEDLQKRFSDDILKIELSGPEHHHLSVVDVPGLFHNPTKYQTEEDRTIIRKLIEGYITDKRTIILAVMDARNNLANQEVFSMARAADPAGKRTVGIITKCDALQPGDETGVLRIAQNEVERLTHGWFAVKNRSTQEIKDGVTIEGRHKSEKDFFGTVAPWTGLKKDRVGIYALKAFLGSLLYKHISHEFPGVVKDIEELSLNTQKELELLGPSRQTSADQRRFLTRVANAYQQDVARALSGNYDPELDSDSPLKLRMHIQKLNDNFGQAMTRKGHSKVFLTVEGTVDQEYARAGSAGGGILEWIRELYRDSRGAELPGTVNPVVLENMFRQQSRSWETIAKIYLEKVKAAVQAFNKITMKRMISDGDLRDKLEFELSKAEQMTYGTVSKELSKILKDERGGILQTVNHYFADTLSAIRQERVIARLKANGFDDGCDFNMQEVLDSVHLSNEDQAVNDIHDILKAYYKVALKRFTDNIVLQVTERHFLGLGGPVKALSPEMIGDLNDDLLVEIAGENFATSSARIELISKCERFQRALDIAKQAGV</sequence>
<dbReference type="PROSITE" id="PS51718">
    <property type="entry name" value="G_DYNAMIN_2"/>
    <property type="match status" value="1"/>
</dbReference>
<dbReference type="PANTHER" id="PTHR11566">
    <property type="entry name" value="DYNAMIN"/>
    <property type="match status" value="1"/>
</dbReference>
<dbReference type="GO" id="GO:0000266">
    <property type="term" value="P:mitochondrial fission"/>
    <property type="evidence" value="ECO:0007669"/>
    <property type="project" value="TreeGrafter"/>
</dbReference>
<evidence type="ECO:0000256" key="2">
    <source>
        <dbReference type="ARBA" id="ARBA00023134"/>
    </source>
</evidence>
<dbReference type="GO" id="GO:0016559">
    <property type="term" value="P:peroxisome fission"/>
    <property type="evidence" value="ECO:0007669"/>
    <property type="project" value="TreeGrafter"/>
</dbReference>
<evidence type="ECO:0000256" key="1">
    <source>
        <dbReference type="ARBA" id="ARBA00022741"/>
    </source>
</evidence>
<dbReference type="InterPro" id="IPR001401">
    <property type="entry name" value="Dynamin_GTPase"/>
</dbReference>